<dbReference type="Proteomes" id="UP001324993">
    <property type="component" value="Chromosome"/>
</dbReference>
<proteinExistence type="predicted"/>
<protein>
    <submittedName>
        <fullName evidence="2">PEP-CTERM sorting domain-containing protein</fullName>
    </submittedName>
</protein>
<feature type="chain" id="PRO_5045977280" evidence="1">
    <location>
        <begin position="24"/>
        <end position="243"/>
    </location>
</feature>
<name>A0ABZ0RR52_9BACT</name>
<keyword evidence="3" id="KW-1185">Reference proteome</keyword>
<evidence type="ECO:0000313" key="3">
    <source>
        <dbReference type="Proteomes" id="UP001324993"/>
    </source>
</evidence>
<reference evidence="2 3" key="1">
    <citation type="submission" date="2023-11" db="EMBL/GenBank/DDBJ databases">
        <title>Coraliomargarita sp. nov., isolated from marine algae.</title>
        <authorList>
            <person name="Lee J.K."/>
            <person name="Baek J.H."/>
            <person name="Kim J.M."/>
            <person name="Choi D.G."/>
            <person name="Jeon C.O."/>
        </authorList>
    </citation>
    <scope>NUCLEOTIDE SEQUENCE [LARGE SCALE GENOMIC DNA]</scope>
    <source>
        <strain evidence="2 3">J2-16</strain>
    </source>
</reference>
<evidence type="ECO:0000256" key="1">
    <source>
        <dbReference type="SAM" id="SignalP"/>
    </source>
</evidence>
<accession>A0ABZ0RR52</accession>
<organism evidence="2 3">
    <name type="scientific">Coraliomargarita algicola</name>
    <dbReference type="NCBI Taxonomy" id="3092156"/>
    <lineage>
        <taxon>Bacteria</taxon>
        <taxon>Pseudomonadati</taxon>
        <taxon>Verrucomicrobiota</taxon>
        <taxon>Opitutia</taxon>
        <taxon>Puniceicoccales</taxon>
        <taxon>Coraliomargaritaceae</taxon>
        <taxon>Coraliomargarita</taxon>
    </lineage>
</organism>
<dbReference type="RefSeq" id="WP_319834707.1">
    <property type="nucleotide sequence ID" value="NZ_CP138858.1"/>
</dbReference>
<gene>
    <name evidence="2" type="ORF">SH580_09225</name>
</gene>
<dbReference type="InterPro" id="IPR013424">
    <property type="entry name" value="Ice-binding_C"/>
</dbReference>
<sequence>MKHTYLISTLTLATGFIPMASHAAIITWLSPTNISGDSDVSTEGDFVFAASFYTLTTSTTVNGVTFSGGGNISDMADSSPYGTDLTYNFYDANDTAFTSAVEPYSKLSADYQTLLQSAILGQNNGGALTLTLGDLTLSQEYQLQIWVNDPRGGGVASRYTTITDGPVLEYSVTDDSGSAGQYVIGTFTADATTQSITISGGTDSGSSSNQINALQLRAVPEPSSTALLIGAMSSALLLLRRRT</sequence>
<evidence type="ECO:0000313" key="2">
    <source>
        <dbReference type="EMBL" id="WPJ97891.1"/>
    </source>
</evidence>
<dbReference type="NCBIfam" id="TIGR02595">
    <property type="entry name" value="PEP_CTERM"/>
    <property type="match status" value="1"/>
</dbReference>
<keyword evidence="1" id="KW-0732">Signal</keyword>
<dbReference type="EMBL" id="CP138858">
    <property type="protein sequence ID" value="WPJ97891.1"/>
    <property type="molecule type" value="Genomic_DNA"/>
</dbReference>
<feature type="signal peptide" evidence="1">
    <location>
        <begin position="1"/>
        <end position="23"/>
    </location>
</feature>